<keyword evidence="4" id="KW-0328">Glycosyltransferase</keyword>
<dbReference type="Pfam" id="PF14559">
    <property type="entry name" value="TPR_19"/>
    <property type="match status" value="1"/>
</dbReference>
<protein>
    <recommendedName>
        <fullName evidence="3">protein O-GlcNAc transferase</fullName>
        <ecNumber evidence="3">2.4.1.255</ecNumber>
    </recommendedName>
</protein>
<evidence type="ECO:0000313" key="13">
    <source>
        <dbReference type="Proteomes" id="UP000664859"/>
    </source>
</evidence>
<feature type="chain" id="PRO_5033036441" description="protein O-GlcNAc transferase" evidence="10">
    <location>
        <begin position="23"/>
        <end position="1405"/>
    </location>
</feature>
<dbReference type="EC" id="2.4.1.255" evidence="3"/>
<evidence type="ECO:0000256" key="3">
    <source>
        <dbReference type="ARBA" id="ARBA00011970"/>
    </source>
</evidence>
<evidence type="ECO:0000256" key="9">
    <source>
        <dbReference type="SAM" id="MobiDB-lite"/>
    </source>
</evidence>
<dbReference type="SMART" id="SM00028">
    <property type="entry name" value="TPR"/>
    <property type="match status" value="7"/>
</dbReference>
<evidence type="ECO:0000256" key="6">
    <source>
        <dbReference type="ARBA" id="ARBA00022737"/>
    </source>
</evidence>
<dbReference type="Pfam" id="PF13181">
    <property type="entry name" value="TPR_8"/>
    <property type="match status" value="1"/>
</dbReference>
<keyword evidence="5" id="KW-0808">Transferase</keyword>
<keyword evidence="13" id="KW-1185">Reference proteome</keyword>
<proteinExistence type="inferred from homology"/>
<dbReference type="Gene3D" id="1.25.40.10">
    <property type="entry name" value="Tetratricopeptide repeat domain"/>
    <property type="match status" value="3"/>
</dbReference>
<dbReference type="InterPro" id="IPR029489">
    <property type="entry name" value="OGT/SEC/SPY_C"/>
</dbReference>
<dbReference type="InterPro" id="IPR019734">
    <property type="entry name" value="TPR_rpt"/>
</dbReference>
<evidence type="ECO:0000256" key="4">
    <source>
        <dbReference type="ARBA" id="ARBA00022676"/>
    </source>
</evidence>
<evidence type="ECO:0000256" key="8">
    <source>
        <dbReference type="PROSITE-ProRule" id="PRU00339"/>
    </source>
</evidence>
<dbReference type="Gene3D" id="3.40.50.2000">
    <property type="entry name" value="Glycogen Phosphorylase B"/>
    <property type="match status" value="1"/>
</dbReference>
<keyword evidence="7 8" id="KW-0802">TPR repeat</keyword>
<comment type="similarity">
    <text evidence="2">Belongs to the glycosyltransferase 41 family. O-GlcNAc transferase subfamily.</text>
</comment>
<dbReference type="EMBL" id="JAFCMP010000524">
    <property type="protein sequence ID" value="KAG5177604.1"/>
    <property type="molecule type" value="Genomic_DNA"/>
</dbReference>
<feature type="signal peptide" evidence="10">
    <location>
        <begin position="1"/>
        <end position="22"/>
    </location>
</feature>
<dbReference type="Proteomes" id="UP000664859">
    <property type="component" value="Unassembled WGS sequence"/>
</dbReference>
<reference evidence="12" key="1">
    <citation type="submission" date="2021-02" db="EMBL/GenBank/DDBJ databases">
        <title>First Annotated Genome of the Yellow-green Alga Tribonema minus.</title>
        <authorList>
            <person name="Mahan K.M."/>
        </authorList>
    </citation>
    <scope>NUCLEOTIDE SEQUENCE</scope>
    <source>
        <strain evidence="12">UTEX B ZZ1240</strain>
    </source>
</reference>
<feature type="repeat" description="TPR" evidence="8">
    <location>
        <begin position="253"/>
        <end position="286"/>
    </location>
</feature>
<dbReference type="OrthoDB" id="9991317at2759"/>
<evidence type="ECO:0000256" key="7">
    <source>
        <dbReference type="ARBA" id="ARBA00022803"/>
    </source>
</evidence>
<feature type="region of interest" description="Disordered" evidence="9">
    <location>
        <begin position="853"/>
        <end position="873"/>
    </location>
</feature>
<evidence type="ECO:0000259" key="11">
    <source>
        <dbReference type="Pfam" id="PF13844"/>
    </source>
</evidence>
<name>A0A835YUZ8_9STRA</name>
<dbReference type="InterPro" id="IPR011990">
    <property type="entry name" value="TPR-like_helical_dom_sf"/>
</dbReference>
<gene>
    <name evidence="12" type="ORF">JKP88DRAFT_332224</name>
</gene>
<dbReference type="GO" id="GO:0097363">
    <property type="term" value="F:protein O-acetylglucosaminyltransferase activity"/>
    <property type="evidence" value="ECO:0007669"/>
    <property type="project" value="UniProtKB-EC"/>
</dbReference>
<comment type="pathway">
    <text evidence="1">Protein modification; protein glycosylation.</text>
</comment>
<keyword evidence="10" id="KW-0732">Signal</keyword>
<dbReference type="PROSITE" id="PS50005">
    <property type="entry name" value="TPR"/>
    <property type="match status" value="2"/>
</dbReference>
<feature type="domain" description="O-GlcNAc transferase C-terminal" evidence="11">
    <location>
        <begin position="637"/>
        <end position="826"/>
    </location>
</feature>
<evidence type="ECO:0000313" key="12">
    <source>
        <dbReference type="EMBL" id="KAG5177604.1"/>
    </source>
</evidence>
<dbReference type="Gene3D" id="3.40.50.11380">
    <property type="match status" value="1"/>
</dbReference>
<comment type="caution">
    <text evidence="12">The sequence shown here is derived from an EMBL/GenBank/DDBJ whole genome shotgun (WGS) entry which is preliminary data.</text>
</comment>
<dbReference type="InterPro" id="IPR051012">
    <property type="entry name" value="CellSynth/LPSAsmb/PSIAsmb"/>
</dbReference>
<dbReference type="Pfam" id="PF13844">
    <property type="entry name" value="Glyco_transf_41"/>
    <property type="match status" value="1"/>
</dbReference>
<dbReference type="SUPFAM" id="SSF48452">
    <property type="entry name" value="TPR-like"/>
    <property type="match status" value="3"/>
</dbReference>
<evidence type="ECO:0000256" key="2">
    <source>
        <dbReference type="ARBA" id="ARBA00005386"/>
    </source>
</evidence>
<evidence type="ECO:0000256" key="1">
    <source>
        <dbReference type="ARBA" id="ARBA00004922"/>
    </source>
</evidence>
<keyword evidence="6" id="KW-0677">Repeat</keyword>
<accession>A0A835YUZ8</accession>
<organism evidence="12 13">
    <name type="scientific">Tribonema minus</name>
    <dbReference type="NCBI Taxonomy" id="303371"/>
    <lineage>
        <taxon>Eukaryota</taxon>
        <taxon>Sar</taxon>
        <taxon>Stramenopiles</taxon>
        <taxon>Ochrophyta</taxon>
        <taxon>PX clade</taxon>
        <taxon>Xanthophyceae</taxon>
        <taxon>Tribonematales</taxon>
        <taxon>Tribonemataceae</taxon>
        <taxon>Tribonema</taxon>
    </lineage>
</organism>
<feature type="repeat" description="TPR" evidence="8">
    <location>
        <begin position="990"/>
        <end position="1023"/>
    </location>
</feature>
<dbReference type="PANTHER" id="PTHR45586">
    <property type="entry name" value="TPR REPEAT-CONTAINING PROTEIN PA4667"/>
    <property type="match status" value="1"/>
</dbReference>
<evidence type="ECO:0000256" key="5">
    <source>
        <dbReference type="ARBA" id="ARBA00022679"/>
    </source>
</evidence>
<evidence type="ECO:0000256" key="10">
    <source>
        <dbReference type="SAM" id="SignalP"/>
    </source>
</evidence>
<dbReference type="PANTHER" id="PTHR45586:SF1">
    <property type="entry name" value="LIPOPOLYSACCHARIDE ASSEMBLY PROTEIN B"/>
    <property type="match status" value="1"/>
</dbReference>
<sequence>MRHYVCRLVPAFMLLYVTTVCSAPEMLPQKHIRARLEAAVQLQRQHRLPEAAAAFTGVLEVDPGNSDAMHMLGMVKSDLALAAMPKSPATATVLWEEAVQLVTAAEDHAAAADRPLMRVNLAFILKAKGDITEAIELLEDLLSSTGRPLPGTTHLSTGATSIPLQQQQETPEWEGYALLCLASALLSKHGSSALARVKAILDAVPVTAPSFAAEVERSAILARNRGDSPAAIALLQRAIARITSHDPAAAPPVHLMLELATTYHMAGMLEAARSAYLEVLELEPQHTGALMNYAGLKQQTGDMLGAIADLRVLYNSGFRPPQLLNNMGTCLSLTDQPEEGRVLLEEALALEPNNGVAAINLASLYYEEGLRDKASAMYLRAYAAEPANGDGLLISNAILLSAVAASLNQMTAERAALLSAVQELAARDPPLRLTSFDRVPRVHFNLVYDGLNNRATQEAVSTMYRRVDGLFTGTAPHLQDFFNDPSAPLRQPPPDGSKPRIRVVFVSAFLGQFEPHGMLVAGVVRGLPRPEFEVILARIPAKDRPVEPSLAAAAEDVINLAYNYDHNIKVMGELRADIIVYLEMNSETTTHFLGHVRLAPVQVVLLSGQGIWYDRPVNLAPDLEPLLQIEDDAAFWARKRELVLSTKAQLGMEPDSVLFMSAQAVFKYHPLFDDAIAQLLRRDQRFHVVLQEGQRKTWTQVYMGRLSQTLGPELMRRVHLVTRTNSGSDYLRLIAGADVLLHPFPFGGSRTSTDGFQVGTPVVTMATDQLRGRMAAAFYTTMGLDTEMVCPYDTVHKRHIQCYLDLATKLGQDQSYRAAMTHRIRRNIHLIWERQDVVDEWTSFLRRAHRLSRGGSSTAAAPPAPPPSDVLTHSVGQLHESTAAMAAVHTAVAPEPLAAQSTGASLSGKEHVLLQGSQAAASAAAMSAATSSAEPVLSLPTDTTPAAAADAGEQHVVELMIQLQQLYNLGRVDDALALAAGMEEPYASHPMVLNNIGGVLQAQWKLEEALDYIMRAARADPTSPVYACNTGVVLFNLGRMAEAEPWLRQALALDPSAKQQESQALISLTQVLIDAGRVEEALNLAVVEHMGLPEASRETMVAVVLAVTHLEPQHRAAVLRVSQKLNLKFDLWEAWLRLHQSFISVANSLLGMLERQGWLPNVEVLYSDISGISHAPPLLPQGAGLHLIVQYYKDRSGPLRQAELDLCLRQNAANRHFAVLHLLLEHEADARTEVVREVLQKYGAVRVRLVQLGERATFASMFSYANGALPPGTPFILSNSDVYFDSSLGRLGNASASDMRAKVFALRWWGNGQLVPRVDSQDSWLLTTPVPESVIAATAFPLGVARCDNRLAAVFEEHGFSVGSPSFALRSWHVDAVKPKPSHYGGATQVAGRGAFVPCNLQWQF</sequence>